<dbReference type="Pfam" id="PF13419">
    <property type="entry name" value="HAD_2"/>
    <property type="match status" value="1"/>
</dbReference>
<proteinExistence type="inferred from homology"/>
<reference evidence="2 3" key="1">
    <citation type="journal article" date="2020" name="Nature">
        <title>Isolation of an archaeon at the prokaryote-eukaryote interface.</title>
        <authorList>
            <person name="Imachi H."/>
            <person name="Nobu M.K."/>
            <person name="Nakahara N."/>
            <person name="Morono Y."/>
            <person name="Ogawara M."/>
            <person name="Takaki Y."/>
            <person name="Takano Y."/>
            <person name="Uematsu K."/>
            <person name="Ikuta T."/>
            <person name="Ito M."/>
            <person name="Matsui Y."/>
            <person name="Miyazaki M."/>
            <person name="Murata K."/>
            <person name="Saito Y."/>
            <person name="Sakai S."/>
            <person name="Song C."/>
            <person name="Tasumi E."/>
            <person name="Yamanaka Y."/>
            <person name="Yamaguchi T."/>
            <person name="Kamagata Y."/>
            <person name="Tamaki H."/>
            <person name="Takai K."/>
        </authorList>
    </citation>
    <scope>NUCLEOTIDE SEQUENCE [LARGE SCALE GENOMIC DNA]</scope>
    <source>
        <strain evidence="2 3">MK-D1</strain>
    </source>
</reference>
<dbReference type="GO" id="GO:0008967">
    <property type="term" value="F:phosphoglycolate phosphatase activity"/>
    <property type="evidence" value="ECO:0007669"/>
    <property type="project" value="TreeGrafter"/>
</dbReference>
<dbReference type="NCBIfam" id="TIGR01549">
    <property type="entry name" value="HAD-SF-IA-v1"/>
    <property type="match status" value="1"/>
</dbReference>
<dbReference type="KEGG" id="psyt:DSAG12_01522"/>
<dbReference type="EC" id="3.-.-.-" evidence="2"/>
<evidence type="ECO:0000313" key="2">
    <source>
        <dbReference type="EMBL" id="QEE15695.2"/>
    </source>
</evidence>
<protein>
    <submittedName>
        <fullName evidence="2">HAD family hydrolase</fullName>
        <ecNumber evidence="2">3.-.-.-</ecNumber>
    </submittedName>
</protein>
<reference evidence="2 3" key="2">
    <citation type="journal article" date="2024" name="Int. J. Syst. Evol. Microbiol.">
        <title>Promethearchaeum syntrophicum gen. nov., sp. nov., an anaerobic, obligately syntrophic archaeon, the first isolate of the lineage 'Asgard' archaea, and proposal of the new archaeal phylum Promethearchaeota phyl. nov. and kingdom Promethearchaeati regn. nov.</title>
        <authorList>
            <person name="Imachi H."/>
            <person name="Nobu M.K."/>
            <person name="Kato S."/>
            <person name="Takaki Y."/>
            <person name="Miyazaki M."/>
            <person name="Miyata M."/>
            <person name="Ogawara M."/>
            <person name="Saito Y."/>
            <person name="Sakai S."/>
            <person name="Tahara Y.O."/>
            <person name="Takano Y."/>
            <person name="Tasumi E."/>
            <person name="Uematsu K."/>
            <person name="Yoshimura T."/>
            <person name="Itoh T."/>
            <person name="Ohkuma M."/>
            <person name="Takai K."/>
        </authorList>
    </citation>
    <scope>NUCLEOTIDE SEQUENCE [LARGE SCALE GENOMIC DNA]</scope>
    <source>
        <strain evidence="2 3">MK-D1</strain>
    </source>
</reference>
<dbReference type="GO" id="GO:0006281">
    <property type="term" value="P:DNA repair"/>
    <property type="evidence" value="ECO:0007669"/>
    <property type="project" value="TreeGrafter"/>
</dbReference>
<dbReference type="SFLD" id="SFLDG01129">
    <property type="entry name" value="C1.5:_HAD__Beta-PGM__Phosphata"/>
    <property type="match status" value="1"/>
</dbReference>
<dbReference type="SUPFAM" id="SSF56784">
    <property type="entry name" value="HAD-like"/>
    <property type="match status" value="1"/>
</dbReference>
<dbReference type="InterPro" id="IPR036412">
    <property type="entry name" value="HAD-like_sf"/>
</dbReference>
<dbReference type="InterPro" id="IPR006439">
    <property type="entry name" value="HAD-SF_hydro_IA"/>
</dbReference>
<sequence length="241" mass="27509">MGNIKKEMGVIFDLDGTIIDDVPFIINIHRKIAEDYNFPLTDELDALFREKVGIPLSITGSAIERYEVMMFLGKKMNLNFFRRIKMMFQARNVLYEFVQKCPLIDGTQETLEFLKINNVKIGMFTNASRNEIKSIFDGREDILNYFEGNIISKDDVKHKKPHPEGVMKLLHKWGFSPQNIMIFGDSPKDILAGKKAGIITVGVLSGAGTFELFQKVKADYIINDISEIPLKFPNLIDKKVL</sequence>
<dbReference type="Proteomes" id="UP000321408">
    <property type="component" value="Chromosome"/>
</dbReference>
<dbReference type="Gene3D" id="1.10.150.240">
    <property type="entry name" value="Putative phosphatase, domain 2"/>
    <property type="match status" value="1"/>
</dbReference>
<comment type="similarity">
    <text evidence="1">Belongs to the HAD-like hydrolase superfamily.</text>
</comment>
<dbReference type="EMBL" id="CP042905">
    <property type="protein sequence ID" value="QEE15695.2"/>
    <property type="molecule type" value="Genomic_DNA"/>
</dbReference>
<dbReference type="PANTHER" id="PTHR43434:SF1">
    <property type="entry name" value="PHOSPHOGLYCOLATE PHOSPHATASE"/>
    <property type="match status" value="1"/>
</dbReference>
<dbReference type="InterPro" id="IPR041492">
    <property type="entry name" value="HAD_2"/>
</dbReference>
<accession>A0A5B9D9T4</accession>
<gene>
    <name evidence="2" type="ORF">DSAG12_01522</name>
</gene>
<dbReference type="InterPro" id="IPR023198">
    <property type="entry name" value="PGP-like_dom2"/>
</dbReference>
<evidence type="ECO:0000313" key="3">
    <source>
        <dbReference type="Proteomes" id="UP000321408"/>
    </source>
</evidence>
<organism evidence="2 3">
    <name type="scientific">Promethearchaeum syntrophicum</name>
    <dbReference type="NCBI Taxonomy" id="2594042"/>
    <lineage>
        <taxon>Archaea</taxon>
        <taxon>Promethearchaeati</taxon>
        <taxon>Promethearchaeota</taxon>
        <taxon>Promethearchaeia</taxon>
        <taxon>Promethearchaeales</taxon>
        <taxon>Promethearchaeaceae</taxon>
        <taxon>Promethearchaeum</taxon>
    </lineage>
</organism>
<evidence type="ECO:0000256" key="1">
    <source>
        <dbReference type="ARBA" id="ARBA00007958"/>
    </source>
</evidence>
<keyword evidence="3" id="KW-1185">Reference proteome</keyword>
<name>A0A5B9D9T4_9ARCH</name>
<dbReference type="SFLD" id="SFLDS00003">
    <property type="entry name" value="Haloacid_Dehalogenase"/>
    <property type="match status" value="1"/>
</dbReference>
<dbReference type="PANTHER" id="PTHR43434">
    <property type="entry name" value="PHOSPHOGLYCOLATE PHOSPHATASE"/>
    <property type="match status" value="1"/>
</dbReference>
<dbReference type="NCBIfam" id="TIGR01509">
    <property type="entry name" value="HAD-SF-IA-v3"/>
    <property type="match status" value="1"/>
</dbReference>
<keyword evidence="2" id="KW-0378">Hydrolase</keyword>
<dbReference type="AlphaFoldDB" id="A0A5B9D9T4"/>
<dbReference type="Gene3D" id="3.40.50.1000">
    <property type="entry name" value="HAD superfamily/HAD-like"/>
    <property type="match status" value="1"/>
</dbReference>
<dbReference type="InterPro" id="IPR023214">
    <property type="entry name" value="HAD_sf"/>
</dbReference>
<dbReference type="InterPro" id="IPR050155">
    <property type="entry name" value="HAD-like_hydrolase_sf"/>
</dbReference>